<evidence type="ECO:0000256" key="9">
    <source>
        <dbReference type="ARBA" id="ARBA00023128"/>
    </source>
</evidence>
<dbReference type="Gene3D" id="3.40.50.300">
    <property type="entry name" value="P-loop containing nucleotide triphosphate hydrolases"/>
    <property type="match status" value="1"/>
</dbReference>
<dbReference type="InterPro" id="IPR038717">
    <property type="entry name" value="Tc1-like_DDE_dom"/>
</dbReference>
<keyword evidence="9" id="KW-0496">Mitochondrion</keyword>
<dbReference type="GO" id="GO:0008053">
    <property type="term" value="P:mitochondrial fusion"/>
    <property type="evidence" value="ECO:0007669"/>
    <property type="project" value="InterPro"/>
</dbReference>
<evidence type="ECO:0000313" key="15">
    <source>
        <dbReference type="EMBL" id="KAK6307929.1"/>
    </source>
</evidence>
<dbReference type="GO" id="GO:0005525">
    <property type="term" value="F:GTP binding"/>
    <property type="evidence" value="ECO:0007669"/>
    <property type="project" value="UniProtKB-KW"/>
</dbReference>
<dbReference type="SUPFAM" id="SSF111479">
    <property type="entry name" value="Fzo-like conserved region"/>
    <property type="match status" value="1"/>
</dbReference>
<evidence type="ECO:0000256" key="12">
    <source>
        <dbReference type="SAM" id="Coils"/>
    </source>
</evidence>
<feature type="coiled-coil region" evidence="12">
    <location>
        <begin position="1702"/>
        <end position="1739"/>
    </location>
</feature>
<evidence type="ECO:0000256" key="7">
    <source>
        <dbReference type="ARBA" id="ARBA00022989"/>
    </source>
</evidence>
<dbReference type="FunFam" id="1.20.5.110:FF:000012">
    <property type="entry name" value="Mitofusin 2"/>
    <property type="match status" value="1"/>
</dbReference>
<dbReference type="Gene3D" id="1.20.5.110">
    <property type="match status" value="1"/>
</dbReference>
<accession>A0AAN8LBJ3</accession>
<dbReference type="InterPro" id="IPR006884">
    <property type="entry name" value="Fzo/mitofusin_HR2"/>
</dbReference>
<dbReference type="InterPro" id="IPR036397">
    <property type="entry name" value="RNaseH_sf"/>
</dbReference>
<keyword evidence="11 13" id="KW-0472">Membrane</keyword>
<dbReference type="PROSITE" id="PS51718">
    <property type="entry name" value="G_DYNAMIN_2"/>
    <property type="match status" value="1"/>
</dbReference>
<dbReference type="PANTHER" id="PTHR10730:SF5">
    <property type="entry name" value="PROCOLLAGEN-LYSINE,2-OXOGLUTARATE 5-DIOXYGENASE 1"/>
    <property type="match status" value="1"/>
</dbReference>
<sequence length="1759" mass="202000">MRTAQYITGAKLPAIQDLYTSRCQRKAPKIVKDSSHPNRRLFSLPPQDKRYRSAKCNLLVVTVATKETDGFRRFMRSARHFNYTIKVLGRGEPWKGGDYMTAPGGGQKVRLLKASLQEMKEEDKVILFIDSYDVVFASGPKELLKKFQQTRHKVVFSAETLIWPDRHLEDKHPHFREGKRFLGSGGFIGYVPNLKEMVADWTGEDDDSDQLFFTKIYINPEKRKSINITLDNKCRMFQNLHGSLDEVVLKFEDGQVRARNVLYDTLPVIVHGNGPTKLQINYLSNYIPTVWTFETGCSGCLEDLRPLSGLKESEYPLVVIGIFIQQPTPFVSVFFERLLKLEYPKNQLKLFIYNQEQHHEVQVSSFLKDHGTEYQDVKVIGHEENMDRVASRNLGLDMCRQDKDCEYFFSVDIEVVLKNKDTLKILIQQNEPIIAPMITREGRLWTNFWGALSADGYYARSEDYVDIVQGRRVGVWNVPYLTKVYLVKASLLHEELSANDLFSSGTLDLDMAFCRNVRNKGVFMYVTNMHTFGRMLSTENYQMSHLHNDLWQIFENPKDWEERYIHENYTKIMRDKLIETPCPDVYWFPIFSDIGCDHIVQEMENFGQWSGGRNTDTRIQGGYENVPTIDIHMTQINYEKEWQKLLLDYIAPITETMYPGYYTKAQFDLAFVVRKLMDQPRTPRQDLVNDLKRAGTTVSKKIISNTLRRHGLKSCSARKVPLLKPAHVQARLKFANDHLDDPEEEWEKVMWKKKDEYNPKNTIPTVKNGGGNIILWGCFSAKGTGRLHRIEGRMDGAMYREILANNLLPSVRALKMGRGCVFQHDNDPKHTARATKEWLRKKHLKVLEWPSQSPDLNPIEHLWRELKVCIAQRQPRNLKDLEKVCMEEWAKIPAAVCANLVKNYRKHPLKLCQHDAATTMLHRRDGARFPPDVTLGIQAKEFNLGFIRPENLVSDGLRVFREVTKNPMVTDRALEFLCGDWRTFQKDNHLCSTPPIRPLCAMSLVFTRPNTNAIGKKDKRLMAEVNASPLKHFVTAKKKINGIFEQLAAYIKESSSFLEDTYRNEELDPVTTEEQVQEVHGYLSKVAGIGEVLARRHMKCVFFGRTSNGKSSVINAMLCDKVLPSGIGHTTNCFLQVEGTDGNESFLLTEGSEEKKSIKTVNQLAHALHQDEDLDAGSLVCVMWPKAKCALLRDDLVLVDSPGIDVTTELDSWIDKFCLDADVFVLVANSESTLMQTEKSFFHKVNERLSSPNIFILNNRWDASASEPEYMEEVRRQHMDRCSSFLVDELGVVDRAQASDRIFFVSAKEVLQARVQKAQGMPEAGGALAEGFQARMFEFQNFERRFEECISQSAVKTKFEQHTVRAKQISETLRLIMDSVHVAAQEQRIHCLETREERQDRMEFIDKQLDLLTLDCKSKIKKITEEVERQVSNAMAEEIRRLFVLVDDFHMDFHPSQVVLKVYKNELHRHIEEGLGRNMSERCSTAITAALQTTQTEMIDGLKPLLPGPVQEQVDKLVPRQQIFTLSYDLACDKLCSDFQEDIGFHFSLGWTMLVNRFLGPKNTRRALMGYNDQVPRPMALTPVSTSMPPFPQNSMTQEELMVSMVTGLASLTSRTSMGIIVVGGVIWKAVGWRLIALSVGLYGLLYVYERLTWTTKAKERAFKRQFVDYASEKLQLIVSYTGSNCSHQVQQELAGTFAQLCQQVDVTRQNLEDEITDMNTKIELLDALQSKAKLLRNKAGWLDSELNMFTQQYLQQGR</sequence>
<evidence type="ECO:0000256" key="6">
    <source>
        <dbReference type="ARBA" id="ARBA00022843"/>
    </source>
</evidence>
<dbReference type="SUPFAM" id="SSF53448">
    <property type="entry name" value="Nucleotide-diphospho-sugar transferases"/>
    <property type="match status" value="1"/>
</dbReference>
<dbReference type="GO" id="GO:0006313">
    <property type="term" value="P:DNA transposition"/>
    <property type="evidence" value="ECO:0007669"/>
    <property type="project" value="InterPro"/>
</dbReference>
<keyword evidence="4" id="KW-1000">Mitochondrion outer membrane</keyword>
<evidence type="ECO:0000256" key="1">
    <source>
        <dbReference type="ARBA" id="ARBA00004374"/>
    </source>
</evidence>
<dbReference type="PANTHER" id="PTHR10730">
    <property type="entry name" value="PROCOLLAGEN-LYSINE,2-OXOGLUTARATE 5-DIOXYGENASE/GLYCOSYLTRANSFERASE 25 FAMILY MEMBER"/>
    <property type="match status" value="1"/>
</dbReference>
<evidence type="ECO:0000313" key="16">
    <source>
        <dbReference type="Proteomes" id="UP001356427"/>
    </source>
</evidence>
<dbReference type="Pfam" id="PF04799">
    <property type="entry name" value="Fzo_mitofusin"/>
    <property type="match status" value="1"/>
</dbReference>
<keyword evidence="5" id="KW-0378">Hydrolase</keyword>
<dbReference type="Pfam" id="PF13358">
    <property type="entry name" value="DDE_3"/>
    <property type="match status" value="1"/>
</dbReference>
<reference evidence="15 16" key="1">
    <citation type="submission" date="2021-04" db="EMBL/GenBank/DDBJ databases">
        <authorList>
            <person name="De Guttry C."/>
            <person name="Zahm M."/>
            <person name="Klopp C."/>
            <person name="Cabau C."/>
            <person name="Louis A."/>
            <person name="Berthelot C."/>
            <person name="Parey E."/>
            <person name="Roest Crollius H."/>
            <person name="Montfort J."/>
            <person name="Robinson-Rechavi M."/>
            <person name="Bucao C."/>
            <person name="Bouchez O."/>
            <person name="Gislard M."/>
            <person name="Lluch J."/>
            <person name="Milhes M."/>
            <person name="Lampietro C."/>
            <person name="Lopez Roques C."/>
            <person name="Donnadieu C."/>
            <person name="Braasch I."/>
            <person name="Desvignes T."/>
            <person name="Postlethwait J."/>
            <person name="Bobe J."/>
            <person name="Wedekind C."/>
            <person name="Guiguen Y."/>
        </authorList>
    </citation>
    <scope>NUCLEOTIDE SEQUENCE [LARGE SCALE GENOMIC DNA]</scope>
    <source>
        <strain evidence="15">Cs_M1</strain>
        <tissue evidence="15">Blood</tissue>
    </source>
</reference>
<dbReference type="CDD" id="cd23004">
    <property type="entry name" value="GT_LH1"/>
    <property type="match status" value="1"/>
</dbReference>
<dbReference type="Gene3D" id="3.30.420.10">
    <property type="entry name" value="Ribonuclease H-like superfamily/Ribonuclease H"/>
    <property type="match status" value="1"/>
</dbReference>
<evidence type="ECO:0000259" key="14">
    <source>
        <dbReference type="PROSITE" id="PS51718"/>
    </source>
</evidence>
<dbReference type="InterPro" id="IPR027417">
    <property type="entry name" value="P-loop_NTPase"/>
</dbReference>
<keyword evidence="2 13" id="KW-0812">Transmembrane</keyword>
<dbReference type="InterPro" id="IPR002492">
    <property type="entry name" value="Transposase_Tc1-like"/>
</dbReference>
<comment type="caution">
    <text evidence="15">The sequence shown here is derived from an EMBL/GenBank/DDBJ whole genome shotgun (WGS) entry which is preliminary data.</text>
</comment>
<dbReference type="SUPFAM" id="SSF52540">
    <property type="entry name" value="P-loop containing nucleoside triphosphate hydrolases"/>
    <property type="match status" value="1"/>
</dbReference>
<dbReference type="InterPro" id="IPR045063">
    <property type="entry name" value="Dynamin_N"/>
</dbReference>
<dbReference type="GO" id="GO:0008475">
    <property type="term" value="F:procollagen-lysine 5-dioxygenase activity"/>
    <property type="evidence" value="ECO:0007669"/>
    <property type="project" value="TreeGrafter"/>
</dbReference>
<dbReference type="EMBL" id="JAGTTL010000019">
    <property type="protein sequence ID" value="KAK6307929.1"/>
    <property type="molecule type" value="Genomic_DNA"/>
</dbReference>
<dbReference type="GO" id="GO:0005741">
    <property type="term" value="C:mitochondrial outer membrane"/>
    <property type="evidence" value="ECO:0007669"/>
    <property type="project" value="UniProtKB-SubCell"/>
</dbReference>
<keyword evidence="10" id="KW-0342">GTP-binding</keyword>
<comment type="subcellular location">
    <subcellularLocation>
        <location evidence="1">Mitochondrion outer membrane</location>
        <topology evidence="1">Multi-pass membrane protein</topology>
    </subcellularLocation>
</comment>
<dbReference type="InterPro" id="IPR029044">
    <property type="entry name" value="Nucleotide-diphossugar_trans"/>
</dbReference>
<keyword evidence="7 13" id="KW-1133">Transmembrane helix</keyword>
<dbReference type="Pfam" id="PF00350">
    <property type="entry name" value="Dynamin_N"/>
    <property type="match status" value="1"/>
</dbReference>
<dbReference type="Pfam" id="PF25342">
    <property type="entry name" value="GT_PLOD"/>
    <property type="match status" value="1"/>
</dbReference>
<dbReference type="InterPro" id="IPR030381">
    <property type="entry name" value="G_DYNAMIN_dom"/>
</dbReference>
<dbReference type="InterPro" id="IPR057589">
    <property type="entry name" value="GT_PLOD"/>
</dbReference>
<dbReference type="FunFam" id="3.40.50.300:FF:000214">
    <property type="entry name" value="Mitofusin 2"/>
    <property type="match status" value="1"/>
</dbReference>
<dbReference type="InterPro" id="IPR050757">
    <property type="entry name" value="Collagen_mod_GT25"/>
</dbReference>
<evidence type="ECO:0000256" key="13">
    <source>
        <dbReference type="SAM" id="Phobius"/>
    </source>
</evidence>
<keyword evidence="6" id="KW-0832">Ubl conjugation</keyword>
<keyword evidence="8 12" id="KW-0175">Coiled coil</keyword>
<feature type="domain" description="Dynamin-type G" evidence="14">
    <location>
        <begin position="1094"/>
        <end position="1343"/>
    </location>
</feature>
<evidence type="ECO:0000256" key="11">
    <source>
        <dbReference type="ARBA" id="ARBA00023136"/>
    </source>
</evidence>
<evidence type="ECO:0000256" key="3">
    <source>
        <dbReference type="ARBA" id="ARBA00022741"/>
    </source>
</evidence>
<feature type="transmembrane region" description="Helical" evidence="13">
    <location>
        <begin position="1631"/>
        <end position="1649"/>
    </location>
</feature>
<dbReference type="GO" id="GO:0003677">
    <property type="term" value="F:DNA binding"/>
    <property type="evidence" value="ECO:0007669"/>
    <property type="project" value="InterPro"/>
</dbReference>
<dbReference type="GO" id="GO:0005783">
    <property type="term" value="C:endoplasmic reticulum"/>
    <property type="evidence" value="ECO:0007669"/>
    <property type="project" value="TreeGrafter"/>
</dbReference>
<dbReference type="Pfam" id="PF01498">
    <property type="entry name" value="HTH_Tnp_Tc3_2"/>
    <property type="match status" value="1"/>
</dbReference>
<keyword evidence="3" id="KW-0547">Nucleotide-binding</keyword>
<evidence type="ECO:0000256" key="4">
    <source>
        <dbReference type="ARBA" id="ARBA00022787"/>
    </source>
</evidence>
<evidence type="ECO:0000256" key="8">
    <source>
        <dbReference type="ARBA" id="ARBA00023054"/>
    </source>
</evidence>
<evidence type="ECO:0000256" key="5">
    <source>
        <dbReference type="ARBA" id="ARBA00022801"/>
    </source>
</evidence>
<dbReference type="CDD" id="cd09912">
    <property type="entry name" value="DLP_2"/>
    <property type="match status" value="1"/>
</dbReference>
<dbReference type="GO" id="GO:0003924">
    <property type="term" value="F:GTPase activity"/>
    <property type="evidence" value="ECO:0007669"/>
    <property type="project" value="InterPro"/>
</dbReference>
<gene>
    <name evidence="15" type="ORF">J4Q44_G00212000</name>
</gene>
<keyword evidence="16" id="KW-1185">Reference proteome</keyword>
<organism evidence="15 16">
    <name type="scientific">Coregonus suidteri</name>
    <dbReference type="NCBI Taxonomy" id="861788"/>
    <lineage>
        <taxon>Eukaryota</taxon>
        <taxon>Metazoa</taxon>
        <taxon>Chordata</taxon>
        <taxon>Craniata</taxon>
        <taxon>Vertebrata</taxon>
        <taxon>Euteleostomi</taxon>
        <taxon>Actinopterygii</taxon>
        <taxon>Neopterygii</taxon>
        <taxon>Teleostei</taxon>
        <taxon>Protacanthopterygii</taxon>
        <taxon>Salmoniformes</taxon>
        <taxon>Salmonidae</taxon>
        <taxon>Coregoninae</taxon>
        <taxon>Coregonus</taxon>
    </lineage>
</organism>
<dbReference type="GO" id="GO:0015074">
    <property type="term" value="P:DNA integration"/>
    <property type="evidence" value="ECO:0007669"/>
    <property type="project" value="InterPro"/>
</dbReference>
<evidence type="ECO:0000256" key="10">
    <source>
        <dbReference type="ARBA" id="ARBA00023134"/>
    </source>
</evidence>
<dbReference type="Proteomes" id="UP001356427">
    <property type="component" value="Unassembled WGS sequence"/>
</dbReference>
<protein>
    <recommendedName>
        <fullName evidence="14">Dynamin-type G domain-containing protein</fullName>
    </recommendedName>
</protein>
<name>A0AAN8LBJ3_9TELE</name>
<proteinExistence type="predicted"/>
<evidence type="ECO:0000256" key="2">
    <source>
        <dbReference type="ARBA" id="ARBA00022692"/>
    </source>
</evidence>